<evidence type="ECO:0000313" key="5">
    <source>
        <dbReference type="Proteomes" id="UP001230951"/>
    </source>
</evidence>
<dbReference type="Gene3D" id="3.40.50.2000">
    <property type="entry name" value="Glycogen Phosphorylase B"/>
    <property type="match status" value="1"/>
</dbReference>
<dbReference type="Proteomes" id="UP001230951">
    <property type="component" value="Unassembled WGS sequence"/>
</dbReference>
<sequence length="63" mass="6474">MAPLVHALRAAGRYKAPVAVTGQHAAGLAAFYQGIPVVHLKAGLRSGNLNSPFPEEAGEPANL</sequence>
<dbReference type="InterPro" id="IPR003331">
    <property type="entry name" value="UDP_GlcNAc_Epimerase_2_dom"/>
</dbReference>
<comment type="caution">
    <text evidence="3">The sequence shown here is derived from an EMBL/GenBank/DDBJ whole genome shotgun (WGS) entry which is preliminary data.</text>
</comment>
<protein>
    <submittedName>
        <fullName evidence="3">UDP-N-acetylglucosamine 2-epimerase</fullName>
    </submittedName>
</protein>
<evidence type="ECO:0000313" key="4">
    <source>
        <dbReference type="EMBL" id="MDQ0181451.1"/>
    </source>
</evidence>
<comment type="similarity">
    <text evidence="1">Belongs to the UDP-N-acetylglucosamine 2-epimerase family.</text>
</comment>
<dbReference type="EMBL" id="JAUSTF010000006">
    <property type="protein sequence ID" value="MDQ0181451.1"/>
    <property type="molecule type" value="Genomic_DNA"/>
</dbReference>
<keyword evidence="1" id="KW-0413">Isomerase</keyword>
<evidence type="ECO:0000256" key="1">
    <source>
        <dbReference type="RuleBase" id="RU003513"/>
    </source>
</evidence>
<dbReference type="AlphaFoldDB" id="A0AAW8DCC5"/>
<accession>A0AAW8DCC5</accession>
<feature type="domain" description="UDP-N-acetylglucosamine 2-epimerase" evidence="2">
    <location>
        <begin position="25"/>
        <end position="57"/>
    </location>
</feature>
<keyword evidence="5" id="KW-1185">Reference proteome</keyword>
<evidence type="ECO:0000259" key="2">
    <source>
        <dbReference type="Pfam" id="PF02350"/>
    </source>
</evidence>
<name>A0AAW8DCC5_9MICC</name>
<gene>
    <name evidence="3" type="ORF">J2S90_003475</name>
    <name evidence="4" type="ORF">J2S93_002889</name>
</gene>
<organism evidence="3 6">
    <name type="scientific">Arthrobacter bambusae</name>
    <dbReference type="NCBI Taxonomy" id="1338426"/>
    <lineage>
        <taxon>Bacteria</taxon>
        <taxon>Bacillati</taxon>
        <taxon>Actinomycetota</taxon>
        <taxon>Actinomycetes</taxon>
        <taxon>Micrococcales</taxon>
        <taxon>Micrococcaceae</taxon>
        <taxon>Arthrobacter</taxon>
    </lineage>
</organism>
<dbReference type="SUPFAM" id="SSF53756">
    <property type="entry name" value="UDP-Glycosyltransferase/glycogen phosphorylase"/>
    <property type="match status" value="1"/>
</dbReference>
<reference evidence="3 5" key="1">
    <citation type="submission" date="2023-07" db="EMBL/GenBank/DDBJ databases">
        <title>Sorghum-associated microbial communities from plants grown in Nebraska, USA.</title>
        <authorList>
            <person name="Schachtman D."/>
        </authorList>
    </citation>
    <scope>NUCLEOTIDE SEQUENCE</scope>
    <source>
        <strain evidence="3">DS1006</strain>
        <strain evidence="4 5">DS1016</strain>
    </source>
</reference>
<proteinExistence type="inferred from homology"/>
<evidence type="ECO:0000313" key="3">
    <source>
        <dbReference type="EMBL" id="MDP9906491.1"/>
    </source>
</evidence>
<dbReference type="EMBL" id="JAUSRG010000012">
    <property type="protein sequence ID" value="MDP9906491.1"/>
    <property type="molecule type" value="Genomic_DNA"/>
</dbReference>
<evidence type="ECO:0000313" key="6">
    <source>
        <dbReference type="Proteomes" id="UP001242995"/>
    </source>
</evidence>
<dbReference type="Pfam" id="PF02350">
    <property type="entry name" value="Epimerase_2"/>
    <property type="match status" value="1"/>
</dbReference>
<dbReference type="Proteomes" id="UP001242995">
    <property type="component" value="Unassembled WGS sequence"/>
</dbReference>
<dbReference type="GO" id="GO:0016853">
    <property type="term" value="F:isomerase activity"/>
    <property type="evidence" value="ECO:0007669"/>
    <property type="project" value="UniProtKB-KW"/>
</dbReference>